<comment type="caution">
    <text evidence="3">The sequence shown here is derived from an EMBL/GenBank/DDBJ whole genome shotgun (WGS) entry which is preliminary data.</text>
</comment>
<dbReference type="GO" id="GO:0016791">
    <property type="term" value="F:phosphatase activity"/>
    <property type="evidence" value="ECO:0007669"/>
    <property type="project" value="TreeGrafter"/>
</dbReference>
<dbReference type="PANTHER" id="PTHR43156">
    <property type="entry name" value="STAGE II SPORULATION PROTEIN E-RELATED"/>
    <property type="match status" value="1"/>
</dbReference>
<protein>
    <submittedName>
        <fullName evidence="3">Serine/threonine-protein phosphatase</fullName>
    </submittedName>
</protein>
<dbReference type="InterPro" id="IPR001932">
    <property type="entry name" value="PPM-type_phosphatase-like_dom"/>
</dbReference>
<feature type="domain" description="PPM-type phosphatase" evidence="2">
    <location>
        <begin position="184"/>
        <end position="392"/>
    </location>
</feature>
<organism evidence="3 4">
    <name type="scientific">Solirubrobacter ginsenosidimutans</name>
    <dbReference type="NCBI Taxonomy" id="490573"/>
    <lineage>
        <taxon>Bacteria</taxon>
        <taxon>Bacillati</taxon>
        <taxon>Actinomycetota</taxon>
        <taxon>Thermoleophilia</taxon>
        <taxon>Solirubrobacterales</taxon>
        <taxon>Solirubrobacteraceae</taxon>
        <taxon>Solirubrobacter</taxon>
    </lineage>
</organism>
<gene>
    <name evidence="3" type="ORF">OM076_44115</name>
</gene>
<dbReference type="SMART" id="SM00331">
    <property type="entry name" value="PP2C_SIG"/>
    <property type="match status" value="1"/>
</dbReference>
<dbReference type="EMBL" id="JAPDOD010000101">
    <property type="protein sequence ID" value="MDA0167328.1"/>
    <property type="molecule type" value="Genomic_DNA"/>
</dbReference>
<accession>A0A9X3N566</accession>
<dbReference type="Proteomes" id="UP001149140">
    <property type="component" value="Unassembled WGS sequence"/>
</dbReference>
<dbReference type="Pfam" id="PF07228">
    <property type="entry name" value="SpoIIE"/>
    <property type="match status" value="1"/>
</dbReference>
<name>A0A9X3N566_9ACTN</name>
<evidence type="ECO:0000313" key="4">
    <source>
        <dbReference type="Proteomes" id="UP001149140"/>
    </source>
</evidence>
<dbReference type="AlphaFoldDB" id="A0A9X3N566"/>
<dbReference type="SUPFAM" id="SSF81606">
    <property type="entry name" value="PP2C-like"/>
    <property type="match status" value="1"/>
</dbReference>
<dbReference type="PANTHER" id="PTHR43156:SF2">
    <property type="entry name" value="STAGE II SPORULATION PROTEIN E"/>
    <property type="match status" value="1"/>
</dbReference>
<dbReference type="InterPro" id="IPR036457">
    <property type="entry name" value="PPM-type-like_dom_sf"/>
</dbReference>
<dbReference type="SUPFAM" id="SSF55781">
    <property type="entry name" value="GAF domain-like"/>
    <property type="match status" value="1"/>
</dbReference>
<proteinExistence type="predicted"/>
<dbReference type="RefSeq" id="WP_270046594.1">
    <property type="nucleotide sequence ID" value="NZ_JAPDOD010000101.1"/>
</dbReference>
<sequence>MADRRSTRLDFGQLFAAVENAPPVAAVDVLKERLAQAFGANDVSFLIADFSGQALIRLGHVDHDLTARSQGRETAERVPLAGSPHGRALATQAVQVENGAGTFRLLAPVTNRGEAIGVLEVCLLENPDEQTVADVAWAAHALAYVVIANRRFTDLFAWGQRSVPLSLAAEIQHRLLPGSYTCEAGQFTLAAWLEPSGNVGGDTFDFALERDTLHLSMTDAMGHEVEAAVLATVLVGALRNARRAGAGLAEQAGSANAGLAAFARRGGFVTGQLAQVDLRAQTATIVNAGHPPPLRLRDGRVERLDPAADPPFGIVPDYQYRVQALPLQPGDRIVFLTDGMLERNAASVDIEAVLAADRELHPREAVQHLSQVVLQATDGELSDDATALCFDWHGGPSHQRTTDSGADA</sequence>
<dbReference type="Gene3D" id="3.60.40.10">
    <property type="entry name" value="PPM-type phosphatase domain"/>
    <property type="match status" value="1"/>
</dbReference>
<dbReference type="InterPro" id="IPR052016">
    <property type="entry name" value="Bact_Sigma-Reg"/>
</dbReference>
<reference evidence="3" key="1">
    <citation type="submission" date="2022-10" db="EMBL/GenBank/DDBJ databases">
        <title>The WGS of Solirubrobacter ginsenosidimutans DSM 21036.</title>
        <authorList>
            <person name="Jiang Z."/>
        </authorList>
    </citation>
    <scope>NUCLEOTIDE SEQUENCE</scope>
    <source>
        <strain evidence="3">DSM 21036</strain>
    </source>
</reference>
<evidence type="ECO:0000259" key="2">
    <source>
        <dbReference type="SMART" id="SM00331"/>
    </source>
</evidence>
<keyword evidence="4" id="KW-1185">Reference proteome</keyword>
<evidence type="ECO:0000256" key="1">
    <source>
        <dbReference type="ARBA" id="ARBA00022801"/>
    </source>
</evidence>
<evidence type="ECO:0000313" key="3">
    <source>
        <dbReference type="EMBL" id="MDA0167328.1"/>
    </source>
</evidence>
<keyword evidence="1" id="KW-0378">Hydrolase</keyword>